<protein>
    <recommendedName>
        <fullName evidence="1">Aminoglycoside phosphotransferase domain-containing protein</fullName>
    </recommendedName>
</protein>
<evidence type="ECO:0000259" key="1">
    <source>
        <dbReference type="Pfam" id="PF01636"/>
    </source>
</evidence>
<dbReference type="EMBL" id="RXHJ01000009">
    <property type="protein sequence ID" value="RSZ62877.1"/>
    <property type="molecule type" value="Genomic_DNA"/>
</dbReference>
<sequence length="685" mass="74359">MNLPEHLLVHNELLDTTFLSGLLGRRVEIVHLRIKPGHNVLVAWRDLDTRVHGWTEATVDPDKFTNALRRAERVGHPLTVHQQGEVMVFSGAVAADRKLARALRDLPDSGWQVLRYNPQRRLVAVTGDGLVVRVHATSAEHLGAISTRWQGYGVPAISMFGHGHVAVSPWWGIADLAARPSVAGTRAAGAAVAKLHAAGQPEGLPEVPVCVSTSVAAVAESVPRFAGRVRKLGERLAVLLPELSSREPATELHGDLSPDQVLVDEAGQIRLIDFDRAGSGPASRDLGSFRAACHRMGRPQQATEFLRGYRQAGGVVDPVRVAVWEAYAHLSSALNALRHGQDDWEQQLADTLALAEAALELAPPAQVELAGQNWTVNRAWPDPKVGLAVELKNPATGQLRAGSWSMGELTAQAPGTDPKLALPEGEVVSHRLRRRAVIRAADGQSYTKIVRAGKSAAILEGTRRAEAFRAGFRMPEILRHTDDTVTLAALEGRSLHRPELFSEQEWRRAWAEVTAGLQATWASGAGEGPVHAAATECEVLRGWAEKALAFVDRPGDLLAATERACAGLMALPEPELVACHRDLHSKQLLWSPEADPGLLDVDTACRADRALDAGNLRAHALWRQRQGVWNAEQTAVVCEEIDRAGVDKQALAAYQYATLVRLVCVYAFRPKYRAQAMELLAEISS</sequence>
<evidence type="ECO:0000313" key="2">
    <source>
        <dbReference type="EMBL" id="RSZ62877.1"/>
    </source>
</evidence>
<feature type="domain" description="Aminoglycoside phosphotransferase" evidence="1">
    <location>
        <begin position="489"/>
        <end position="633"/>
    </location>
</feature>
<evidence type="ECO:0000313" key="3">
    <source>
        <dbReference type="Proteomes" id="UP000274907"/>
    </source>
</evidence>
<reference evidence="2 3" key="1">
    <citation type="submission" date="2018-12" db="EMBL/GenBank/DDBJ databases">
        <title>YIM 101343 draft genome.</title>
        <authorList>
            <person name="Chen X."/>
        </authorList>
    </citation>
    <scope>NUCLEOTIDE SEQUENCE [LARGE SCALE GENOMIC DNA]</scope>
    <source>
        <strain evidence="2 3">YIM 101343</strain>
    </source>
</reference>
<dbReference type="AlphaFoldDB" id="A0A3S0C0S0"/>
<comment type="caution">
    <text evidence="2">The sequence shown here is derived from an EMBL/GenBank/DDBJ whole genome shotgun (WGS) entry which is preliminary data.</text>
</comment>
<dbReference type="SUPFAM" id="SSF56112">
    <property type="entry name" value="Protein kinase-like (PK-like)"/>
    <property type="match status" value="2"/>
</dbReference>
<accession>A0A3S0C0S0</accession>
<dbReference type="InterPro" id="IPR011009">
    <property type="entry name" value="Kinase-like_dom_sf"/>
</dbReference>
<dbReference type="OrthoDB" id="7842280at2"/>
<dbReference type="Pfam" id="PF01636">
    <property type="entry name" value="APH"/>
    <property type="match status" value="2"/>
</dbReference>
<name>A0A3S0C0S0_9CORY</name>
<dbReference type="PANTHER" id="PTHR21310:SF15">
    <property type="entry name" value="AMINOGLYCOSIDE PHOSPHOTRANSFERASE DOMAIN-CONTAINING PROTEIN"/>
    <property type="match status" value="1"/>
</dbReference>
<gene>
    <name evidence="2" type="ORF">EAH68_08825</name>
</gene>
<dbReference type="InterPro" id="IPR002575">
    <property type="entry name" value="Aminoglycoside_PTrfase"/>
</dbReference>
<dbReference type="Gene3D" id="3.90.1200.10">
    <property type="match status" value="2"/>
</dbReference>
<dbReference type="Proteomes" id="UP000274907">
    <property type="component" value="Unassembled WGS sequence"/>
</dbReference>
<proteinExistence type="predicted"/>
<organism evidence="2 3">
    <name type="scientific">Corynebacterium hylobatis</name>
    <dbReference type="NCBI Taxonomy" id="1859290"/>
    <lineage>
        <taxon>Bacteria</taxon>
        <taxon>Bacillati</taxon>
        <taxon>Actinomycetota</taxon>
        <taxon>Actinomycetes</taxon>
        <taxon>Mycobacteriales</taxon>
        <taxon>Corynebacteriaceae</taxon>
        <taxon>Corynebacterium</taxon>
    </lineage>
</organism>
<feature type="domain" description="Aminoglycoside phosphotransferase" evidence="1">
    <location>
        <begin position="169"/>
        <end position="316"/>
    </location>
</feature>
<dbReference type="PANTHER" id="PTHR21310">
    <property type="entry name" value="AMINOGLYCOSIDE PHOSPHOTRANSFERASE-RELATED-RELATED"/>
    <property type="match status" value="1"/>
</dbReference>
<keyword evidence="3" id="KW-1185">Reference proteome</keyword>
<dbReference type="InterPro" id="IPR051678">
    <property type="entry name" value="AGP_Transferase"/>
</dbReference>
<dbReference type="RefSeq" id="WP_126120969.1">
    <property type="nucleotide sequence ID" value="NZ_RXHJ01000009.1"/>
</dbReference>